<dbReference type="Gene3D" id="3.30.40.10">
    <property type="entry name" value="Zinc/RING finger domain, C3HC4 (zinc finger)"/>
    <property type="match status" value="1"/>
</dbReference>
<evidence type="ECO:0000259" key="6">
    <source>
        <dbReference type="PROSITE" id="PS50089"/>
    </source>
</evidence>
<organism evidence="7 8">
    <name type="scientific">Aplysia californica</name>
    <name type="common">California sea hare</name>
    <dbReference type="NCBI Taxonomy" id="6500"/>
    <lineage>
        <taxon>Eukaryota</taxon>
        <taxon>Metazoa</taxon>
        <taxon>Spiralia</taxon>
        <taxon>Lophotrochozoa</taxon>
        <taxon>Mollusca</taxon>
        <taxon>Gastropoda</taxon>
        <taxon>Heterobranchia</taxon>
        <taxon>Euthyneura</taxon>
        <taxon>Tectipleura</taxon>
        <taxon>Aplysiida</taxon>
        <taxon>Aplysioidea</taxon>
        <taxon>Aplysiidae</taxon>
        <taxon>Aplysia</taxon>
    </lineage>
</organism>
<keyword evidence="1 3" id="KW-0863">Zinc-finger</keyword>
<dbReference type="CDD" id="cd16787">
    <property type="entry name" value="mRING-HC-C3HC5_CGRF1"/>
    <property type="match status" value="1"/>
</dbReference>
<feature type="compositionally biased region" description="Basic residues" evidence="4">
    <location>
        <begin position="372"/>
        <end position="383"/>
    </location>
</feature>
<evidence type="ECO:0000313" key="8">
    <source>
        <dbReference type="RefSeq" id="XP_012944875.1"/>
    </source>
</evidence>
<dbReference type="InterPro" id="IPR001841">
    <property type="entry name" value="Znf_RING"/>
</dbReference>
<evidence type="ECO:0000256" key="5">
    <source>
        <dbReference type="SAM" id="Phobius"/>
    </source>
</evidence>
<keyword evidence="2" id="KW-0862">Zinc</keyword>
<evidence type="ECO:0000256" key="3">
    <source>
        <dbReference type="PROSITE-ProRule" id="PRU00175"/>
    </source>
</evidence>
<dbReference type="InterPro" id="IPR042496">
    <property type="entry name" value="CGRF1"/>
</dbReference>
<keyword evidence="5" id="KW-0472">Membrane</keyword>
<evidence type="ECO:0000256" key="4">
    <source>
        <dbReference type="SAM" id="MobiDB-lite"/>
    </source>
</evidence>
<accession>A0ABM1AC38</accession>
<dbReference type="PANTHER" id="PTHR15379">
    <property type="entry name" value="CELL GROWTH REGULATOR WITH RING FINGER DOMAIN PROTEIN 1"/>
    <property type="match status" value="1"/>
</dbReference>
<evidence type="ECO:0000256" key="2">
    <source>
        <dbReference type="ARBA" id="ARBA00022833"/>
    </source>
</evidence>
<evidence type="ECO:0000313" key="7">
    <source>
        <dbReference type="Proteomes" id="UP000694888"/>
    </source>
</evidence>
<dbReference type="RefSeq" id="XP_012944875.1">
    <property type="nucleotide sequence ID" value="XM_013089421.2"/>
</dbReference>
<name>A0ABM1AC38_APLCA</name>
<keyword evidence="5" id="KW-1133">Transmembrane helix</keyword>
<feature type="region of interest" description="Disordered" evidence="4">
    <location>
        <begin position="186"/>
        <end position="224"/>
    </location>
</feature>
<dbReference type="InterPro" id="IPR013083">
    <property type="entry name" value="Znf_RING/FYVE/PHD"/>
</dbReference>
<dbReference type="PANTHER" id="PTHR15379:SF2">
    <property type="entry name" value="CELL GROWTH REGULATOR WITH RING FINGER DOMAIN PROTEIN 1"/>
    <property type="match status" value="1"/>
</dbReference>
<feature type="compositionally biased region" description="Basic and acidic residues" evidence="4">
    <location>
        <begin position="293"/>
        <end position="345"/>
    </location>
</feature>
<keyword evidence="5" id="KW-0812">Transmembrane</keyword>
<keyword evidence="7" id="KW-1185">Reference proteome</keyword>
<evidence type="ECO:0000256" key="1">
    <source>
        <dbReference type="ARBA" id="ARBA00022771"/>
    </source>
</evidence>
<keyword evidence="1 3" id="KW-0479">Metal-binding</keyword>
<feature type="transmembrane region" description="Helical" evidence="5">
    <location>
        <begin position="7"/>
        <end position="37"/>
    </location>
</feature>
<reference evidence="8" key="1">
    <citation type="submission" date="2025-08" db="UniProtKB">
        <authorList>
            <consortium name="RefSeq"/>
        </authorList>
    </citation>
    <scope>IDENTIFICATION</scope>
</reference>
<dbReference type="PROSITE" id="PS50089">
    <property type="entry name" value="ZF_RING_2"/>
    <property type="match status" value="1"/>
</dbReference>
<feature type="domain" description="RING-type" evidence="6">
    <location>
        <begin position="486"/>
        <end position="521"/>
    </location>
</feature>
<dbReference type="GeneID" id="101860534"/>
<sequence length="583" mass="62603">MGMATPVLLWFASFSNVTSIVVVALCFIAMTVFIGFVSLNIDSSGSSHLTIGIEERNMVKVSNPFFLHLDSDKRTLQGCVFPSTDGLRAVLSSLCPCEVVILWGPRINPLHDLILKPGTEVRRACRDLSCEMYRQLEALHSTQLQYLEPGEHEICDRLPESVSSESLGDVPRDRYPVAVLTFVPQPGQGHDSGATQGQDPSQNSGDSSEQEAGAGGREEVSDVCESMEDPNCIIGLVSIIHLQDGRVHHKSHVISQYIKTAGVALFSLKPLYMSSRPADAPAEGHSGGIEGHSGGDEGHSGSDEGHSGGDEGHRGGDEGHSGGDEGHRGGDEGHSGGISRNRDGRTNTSSYDSRNRDGKMIPDTLQNGPRRGGGKIRKRIGKGVHREIALGRSPDSDPTTSGRVDICQPITSGRVDISQPTTSGDVDISQPITSGRVDICQPITSDGVDISQPITFGRVGEVGRDVSPPGVESLERPCSCDCLPECVVCQTRRVRCVLLPCRHACVCLGCFKLLDKCPLCRGGLESYFLLGDQENSNCEGDCGGDGEGEDAILQELHQQAVRASLGQVWEDFHRRLYGLLGFR</sequence>
<dbReference type="Pfam" id="PF13920">
    <property type="entry name" value="zf-C3HC4_3"/>
    <property type="match status" value="1"/>
</dbReference>
<feature type="region of interest" description="Disordered" evidence="4">
    <location>
        <begin position="276"/>
        <end position="403"/>
    </location>
</feature>
<dbReference type="Proteomes" id="UP000694888">
    <property type="component" value="Unplaced"/>
</dbReference>
<feature type="compositionally biased region" description="Polar residues" evidence="4">
    <location>
        <begin position="193"/>
        <end position="207"/>
    </location>
</feature>
<protein>
    <submittedName>
        <fullName evidence="8">Uncharacterized protein LOC101860534</fullName>
    </submittedName>
</protein>
<gene>
    <name evidence="8" type="primary">LOC101860534</name>
</gene>
<proteinExistence type="predicted"/>